<dbReference type="PANTHER" id="PTHR38386:SF7">
    <property type="entry name" value="TOPOISOMERASE 1-ASSOCIATED FACTOR 1"/>
    <property type="match status" value="1"/>
</dbReference>
<reference evidence="2 3" key="1">
    <citation type="journal article" date="2020" name="Nat. Commun.">
        <title>Genome of Tripterygium wilfordii and identification of cytochrome P450 involved in triptolide biosynthesis.</title>
        <authorList>
            <person name="Tu L."/>
            <person name="Su P."/>
            <person name="Zhang Z."/>
            <person name="Gao L."/>
            <person name="Wang J."/>
            <person name="Hu T."/>
            <person name="Zhou J."/>
            <person name="Zhang Y."/>
            <person name="Zhao Y."/>
            <person name="Liu Y."/>
            <person name="Song Y."/>
            <person name="Tong Y."/>
            <person name="Lu Y."/>
            <person name="Yang J."/>
            <person name="Xu C."/>
            <person name="Jia M."/>
            <person name="Peters R.J."/>
            <person name="Huang L."/>
            <person name="Gao W."/>
        </authorList>
    </citation>
    <scope>NUCLEOTIDE SEQUENCE [LARGE SCALE GENOMIC DNA]</scope>
    <source>
        <strain evidence="3">cv. XIE 37</strain>
        <tissue evidence="2">Leaf</tissue>
    </source>
</reference>
<name>A0A7J7CG24_TRIWF</name>
<evidence type="ECO:0000313" key="2">
    <source>
        <dbReference type="EMBL" id="KAF5732786.1"/>
    </source>
</evidence>
<keyword evidence="3" id="KW-1185">Reference proteome</keyword>
<evidence type="ECO:0000313" key="3">
    <source>
        <dbReference type="Proteomes" id="UP000593562"/>
    </source>
</evidence>
<accession>A0A7J7CG24</accession>
<feature type="region of interest" description="Disordered" evidence="1">
    <location>
        <begin position="26"/>
        <end position="65"/>
    </location>
</feature>
<proteinExistence type="predicted"/>
<comment type="caution">
    <text evidence="2">The sequence shown here is derived from an EMBL/GenBank/DDBJ whole genome shotgun (WGS) entry which is preliminary data.</text>
</comment>
<dbReference type="EMBL" id="JAAARO010000017">
    <property type="protein sequence ID" value="KAF5732786.1"/>
    <property type="molecule type" value="Genomic_DNA"/>
</dbReference>
<sequence>MNGYSTCCQVSLQKSRSTEFSEFYTPLHETKPILSHNSKNPDRKPIQNNQNNVRNSEPEEEDNEDGEIFGVILSRISSVKSTCCHVEKEKSLAGGAVGRVFSMRSLSVGEGYSRIHYSDDGEEQSTLHKRRSRRKKGHFLRRLFGF</sequence>
<dbReference type="Proteomes" id="UP000593562">
    <property type="component" value="Unassembled WGS sequence"/>
</dbReference>
<evidence type="ECO:0000256" key="1">
    <source>
        <dbReference type="SAM" id="MobiDB-lite"/>
    </source>
</evidence>
<gene>
    <name evidence="2" type="ORF">HS088_TW17G00318</name>
</gene>
<organism evidence="2 3">
    <name type="scientific">Tripterygium wilfordii</name>
    <name type="common">Thunder God vine</name>
    <dbReference type="NCBI Taxonomy" id="458696"/>
    <lineage>
        <taxon>Eukaryota</taxon>
        <taxon>Viridiplantae</taxon>
        <taxon>Streptophyta</taxon>
        <taxon>Embryophyta</taxon>
        <taxon>Tracheophyta</taxon>
        <taxon>Spermatophyta</taxon>
        <taxon>Magnoliopsida</taxon>
        <taxon>eudicotyledons</taxon>
        <taxon>Gunneridae</taxon>
        <taxon>Pentapetalae</taxon>
        <taxon>rosids</taxon>
        <taxon>fabids</taxon>
        <taxon>Celastrales</taxon>
        <taxon>Celastraceae</taxon>
        <taxon>Tripterygium</taxon>
    </lineage>
</organism>
<dbReference type="InParanoid" id="A0A7J7CG24"/>
<protein>
    <submittedName>
        <fullName evidence="2">Uncharacterized protein</fullName>
    </submittedName>
</protein>
<dbReference type="AlphaFoldDB" id="A0A7J7CG24"/>
<dbReference type="PANTHER" id="PTHR38386">
    <property type="entry name" value="OS05G0426900 PROTEIN"/>
    <property type="match status" value="1"/>
</dbReference>
<feature type="compositionally biased region" description="Polar residues" evidence="1">
    <location>
        <begin position="46"/>
        <end position="55"/>
    </location>
</feature>